<name>A0A9E2F6Q3_PSYF1</name>
<evidence type="ECO:0000313" key="13">
    <source>
        <dbReference type="EMBL" id="MBT9144823.1"/>
    </source>
</evidence>
<dbReference type="Gene3D" id="3.30.420.360">
    <property type="match status" value="1"/>
</dbReference>
<gene>
    <name evidence="13" type="primary">hypF</name>
    <name evidence="13" type="ORF">DDT42_00674</name>
</gene>
<evidence type="ECO:0000259" key="12">
    <source>
        <dbReference type="Pfam" id="PF22521"/>
    </source>
</evidence>
<dbReference type="Proteomes" id="UP000811545">
    <property type="component" value="Unassembled WGS sequence"/>
</dbReference>
<evidence type="ECO:0000256" key="5">
    <source>
        <dbReference type="ARBA" id="ARBA00022771"/>
    </source>
</evidence>
<comment type="caution">
    <text evidence="13">The sequence shown here is derived from an EMBL/GenBank/DDBJ whole genome shotgun (WGS) entry which is preliminary data.</text>
</comment>
<keyword evidence="3" id="KW-0436">Ligase</keyword>
<evidence type="ECO:0000256" key="10">
    <source>
        <dbReference type="ARBA" id="ARBA00078219"/>
    </source>
</evidence>
<keyword evidence="5" id="KW-0863">Zinc-finger</keyword>
<evidence type="ECO:0000256" key="3">
    <source>
        <dbReference type="ARBA" id="ARBA00022598"/>
    </source>
</evidence>
<keyword evidence="6" id="KW-0862">Zinc</keyword>
<evidence type="ECO:0000256" key="9">
    <source>
        <dbReference type="ARBA" id="ARBA00075001"/>
    </source>
</evidence>
<accession>A0A9E2F6Q3</accession>
<comment type="pathway">
    <text evidence="1">Protein modification; [NiFe] hydrogenase maturation.</text>
</comment>
<keyword evidence="13" id="KW-0808">Transferase</keyword>
<dbReference type="AlphaFoldDB" id="A0A9E2F6Q3"/>
<evidence type="ECO:0000256" key="7">
    <source>
        <dbReference type="ARBA" id="ARBA00048220"/>
    </source>
</evidence>
<dbReference type="InterPro" id="IPR041440">
    <property type="entry name" value="HypF_C"/>
</dbReference>
<evidence type="ECO:0000313" key="14">
    <source>
        <dbReference type="Proteomes" id="UP000811545"/>
    </source>
</evidence>
<comment type="similarity">
    <text evidence="2">Belongs to the carbamoyltransferase HypF family.</text>
</comment>
<dbReference type="GO" id="GO:0016743">
    <property type="term" value="F:carboxyl- or carbamoyltransferase activity"/>
    <property type="evidence" value="ECO:0007669"/>
    <property type="project" value="TreeGrafter"/>
</dbReference>
<keyword evidence="4" id="KW-0479">Metal-binding</keyword>
<dbReference type="Pfam" id="PF22521">
    <property type="entry name" value="HypF_C_2"/>
    <property type="match status" value="1"/>
</dbReference>
<evidence type="ECO:0000256" key="1">
    <source>
        <dbReference type="ARBA" id="ARBA00004711"/>
    </source>
</evidence>
<proteinExistence type="inferred from homology"/>
<feature type="domain" description="Carbamoyltransferase Kae1-like" evidence="12">
    <location>
        <begin position="156"/>
        <end position="402"/>
    </location>
</feature>
<evidence type="ECO:0000256" key="4">
    <source>
        <dbReference type="ARBA" id="ARBA00022723"/>
    </source>
</evidence>
<dbReference type="GO" id="GO:0016874">
    <property type="term" value="F:ligase activity"/>
    <property type="evidence" value="ECO:0007669"/>
    <property type="project" value="UniProtKB-KW"/>
</dbReference>
<dbReference type="EMBL" id="QLTW01000024">
    <property type="protein sequence ID" value="MBT9144823.1"/>
    <property type="molecule type" value="Genomic_DNA"/>
</dbReference>
<dbReference type="Gene3D" id="3.30.110.120">
    <property type="match status" value="1"/>
</dbReference>
<dbReference type="InterPro" id="IPR055128">
    <property type="entry name" value="HypF_C_2"/>
</dbReference>
<organism evidence="13 14">
    <name type="scientific">Psychracetigena formicireducens</name>
    <dbReference type="NCBI Taxonomy" id="2986056"/>
    <lineage>
        <taxon>Bacteria</taxon>
        <taxon>Bacillati</taxon>
        <taxon>Candidatus Lithacetigenota</taxon>
        <taxon>Candidatus Psychracetigena</taxon>
    </lineage>
</organism>
<reference evidence="13 14" key="1">
    <citation type="journal article" date="2021" name="bioRxiv">
        <title>Unique metabolic strategies in Hadean analogues reveal hints for primordial physiology.</title>
        <authorList>
            <person name="Nobu M.K."/>
            <person name="Nakai R."/>
            <person name="Tamazawa S."/>
            <person name="Mori H."/>
            <person name="Toyoda A."/>
            <person name="Ijiri A."/>
            <person name="Suzuki S."/>
            <person name="Kurokawa K."/>
            <person name="Kamagata Y."/>
            <person name="Tamaki H."/>
        </authorList>
    </citation>
    <scope>NUCLEOTIDE SEQUENCE [LARGE SCALE GENOMIC DNA]</scope>
    <source>
        <strain evidence="13">BS525</strain>
    </source>
</reference>
<protein>
    <recommendedName>
        <fullName evidence="8">Carbamoyltransferase HypF</fullName>
    </recommendedName>
    <alternativeName>
        <fullName evidence="9">Carbamoyl phosphate-converting enzyme HypF</fullName>
    </alternativeName>
    <alternativeName>
        <fullName evidence="10">[NiFe]-hydrogenase maturation factor HypF</fullName>
    </alternativeName>
</protein>
<feature type="domain" description="HypF Kae1-like" evidence="11">
    <location>
        <begin position="52"/>
        <end position="147"/>
    </location>
</feature>
<evidence type="ECO:0000259" key="11">
    <source>
        <dbReference type="Pfam" id="PF17788"/>
    </source>
</evidence>
<comment type="catalytic activity">
    <reaction evidence="7">
        <text>C-terminal L-cysteinyl-[HypE protein] + carbamoyl phosphate + ATP + H2O = C-terminal S-carboxamide-L-cysteinyl-[HypE protein] + AMP + phosphate + diphosphate + H(+)</text>
        <dbReference type="Rhea" id="RHEA:55636"/>
        <dbReference type="Rhea" id="RHEA-COMP:14247"/>
        <dbReference type="Rhea" id="RHEA-COMP:14392"/>
        <dbReference type="ChEBI" id="CHEBI:15377"/>
        <dbReference type="ChEBI" id="CHEBI:15378"/>
        <dbReference type="ChEBI" id="CHEBI:30616"/>
        <dbReference type="ChEBI" id="CHEBI:33019"/>
        <dbReference type="ChEBI" id="CHEBI:43474"/>
        <dbReference type="ChEBI" id="CHEBI:58228"/>
        <dbReference type="ChEBI" id="CHEBI:76913"/>
        <dbReference type="ChEBI" id="CHEBI:139126"/>
        <dbReference type="ChEBI" id="CHEBI:456215"/>
    </reaction>
</comment>
<dbReference type="GO" id="GO:0051604">
    <property type="term" value="P:protein maturation"/>
    <property type="evidence" value="ECO:0007669"/>
    <property type="project" value="TreeGrafter"/>
</dbReference>
<dbReference type="GO" id="GO:0008270">
    <property type="term" value="F:zinc ion binding"/>
    <property type="evidence" value="ECO:0007669"/>
    <property type="project" value="UniProtKB-KW"/>
</dbReference>
<dbReference type="Gene3D" id="3.90.870.40">
    <property type="match status" value="1"/>
</dbReference>
<evidence type="ECO:0000256" key="2">
    <source>
        <dbReference type="ARBA" id="ARBA00008097"/>
    </source>
</evidence>
<dbReference type="InterPro" id="IPR051060">
    <property type="entry name" value="Carbamoyltrans_HypF-like"/>
</dbReference>
<dbReference type="Gene3D" id="3.30.420.40">
    <property type="match status" value="1"/>
</dbReference>
<dbReference type="Pfam" id="PF17788">
    <property type="entry name" value="HypF_C"/>
    <property type="match status" value="1"/>
</dbReference>
<evidence type="ECO:0000256" key="8">
    <source>
        <dbReference type="ARBA" id="ARBA00072168"/>
    </source>
</evidence>
<dbReference type="PANTHER" id="PTHR42959:SF1">
    <property type="entry name" value="CARBAMOYLTRANSFERASE HYPF"/>
    <property type="match status" value="1"/>
</dbReference>
<dbReference type="FunFam" id="3.30.420.40:FF:000124">
    <property type="entry name" value="Carbamoyltransferase HypF"/>
    <property type="match status" value="1"/>
</dbReference>
<sequence length="413" mass="46819">MADYFLLHNRDIHACYDDSVITVYNNNPYPIRKARGYSPTALKLNFKKRPVVVFACGADLKNSFTFIKDGYAFISQHNGDLEDYQTYTNYQRNIEIFQKLFRLEPDTIAYDLHPDYFSTLYARSLSAKSWRIPLQHHYAHTASCMADNGLNEKVIGISFDGVGYGIDGNLWGGEFMIADFNGFERVAHLQYLPLPGGDISVKKPYRIALSYLHTLLGKLPFNLELFKYTNDEEIELIFHQIDKNFNTFLTSSCGRLFDAVSSILDICQKVTYEGQAAMELEMLSEGKSNNHTDYYTFDLIESGNSWIIKLGSLLDSILNDYLKNIDKGVIGNRFHNTLAKMALTISELMRKNYGLNKVVLSGGCFQNQLLLKKTILQLQNQGFEVYIHKNVPPNDGGISLGQAVIAYVRSSSG</sequence>
<evidence type="ECO:0000256" key="6">
    <source>
        <dbReference type="ARBA" id="ARBA00022833"/>
    </source>
</evidence>
<dbReference type="PANTHER" id="PTHR42959">
    <property type="entry name" value="CARBAMOYLTRANSFERASE"/>
    <property type="match status" value="1"/>
</dbReference>